<keyword evidence="3" id="KW-1185">Reference proteome</keyword>
<comment type="caution">
    <text evidence="2">The sequence shown here is derived from an EMBL/GenBank/DDBJ whole genome shotgun (WGS) entry which is preliminary data.</text>
</comment>
<proteinExistence type="predicted"/>
<gene>
    <name evidence="2" type="ORF">SPIL2461_LOCUS18966</name>
</gene>
<evidence type="ECO:0000256" key="1">
    <source>
        <dbReference type="SAM" id="MobiDB-lite"/>
    </source>
</evidence>
<protein>
    <submittedName>
        <fullName evidence="2">Uncharacterized protein</fullName>
    </submittedName>
</protein>
<evidence type="ECO:0000313" key="3">
    <source>
        <dbReference type="Proteomes" id="UP000649617"/>
    </source>
</evidence>
<feature type="compositionally biased region" description="Polar residues" evidence="1">
    <location>
        <begin position="64"/>
        <end position="73"/>
    </location>
</feature>
<reference evidence="2" key="1">
    <citation type="submission" date="2021-02" db="EMBL/GenBank/DDBJ databases">
        <authorList>
            <person name="Dougan E. K."/>
            <person name="Rhodes N."/>
            <person name="Thang M."/>
            <person name="Chan C."/>
        </authorList>
    </citation>
    <scope>NUCLEOTIDE SEQUENCE</scope>
</reference>
<dbReference type="OrthoDB" id="10487343at2759"/>
<accession>A0A812WEG6</accession>
<feature type="region of interest" description="Disordered" evidence="1">
    <location>
        <begin position="1"/>
        <end position="106"/>
    </location>
</feature>
<feature type="compositionally biased region" description="Pro residues" evidence="1">
    <location>
        <begin position="79"/>
        <end position="89"/>
    </location>
</feature>
<dbReference type="EMBL" id="CAJNIZ010044183">
    <property type="protein sequence ID" value="CAE7681102.1"/>
    <property type="molecule type" value="Genomic_DNA"/>
</dbReference>
<name>A0A812WEG6_SYMPI</name>
<dbReference type="Proteomes" id="UP000649617">
    <property type="component" value="Unassembled WGS sequence"/>
</dbReference>
<organism evidence="2 3">
    <name type="scientific">Symbiodinium pilosum</name>
    <name type="common">Dinoflagellate</name>
    <dbReference type="NCBI Taxonomy" id="2952"/>
    <lineage>
        <taxon>Eukaryota</taxon>
        <taxon>Sar</taxon>
        <taxon>Alveolata</taxon>
        <taxon>Dinophyceae</taxon>
        <taxon>Suessiales</taxon>
        <taxon>Symbiodiniaceae</taxon>
        <taxon>Symbiodinium</taxon>
    </lineage>
</organism>
<sequence length="185" mass="20837">MALTDSSTEVRLPEGQPEAPPVRMEPTPQTSSFGGLRELASGSEQRLEGLQTLRPPASPRLASPTFSRHTQTDAVRAPPQLPPPAPPPWRTATWEEWPQSEPERTSWGERRLPIELVGPPSGYTDRRARVAYVLSWIRFQRWASLPFDRLILKLEGMGIQLGMEEQDLLRHLMAFPGDISRVWPG</sequence>
<dbReference type="AlphaFoldDB" id="A0A812WEG6"/>
<evidence type="ECO:0000313" key="2">
    <source>
        <dbReference type="EMBL" id="CAE7681102.1"/>
    </source>
</evidence>